<sequence length="605" mass="66104">MPPSRASLPAAAIVVAFAFPLLVSRHTLPLATFYGEWAAGVLGLVLILVLSVSATKSGLPQRIRFFPWIAAMPLWLIATTLLQAASGMADITGTRAMTQVMLALAAAMIMAASWMSQRQTVDQRAAIVDALAVAFLVAGLLGTLAQWIQVFRLEREMFGLVSEYFHPANRRLWGNLNQPNHQATVQGLALVASVWLAARGGLRFPAWLIAVLLLETGIVLSGSRTGVVHVGIAAIYALIAAAMARHRTQGTGPANVMQRPAALVVTAIVMVGLLVILQPLIRAAGQTFGWQLFDTIALIKGGGQLSGRNALWAHALAMFHAHPWLGIGYGEFGWVEFQQLAEVGARPEMALHAHNAVLDMLAKTGLIGTAGVVAVLLAWVWRVVRDRLLRTGADERAQTVMLLVWLAMFGMHSMLEYPLHYLYFLLPCCFLLGWLETGGTGDARWVKPLAIVVGAVGLVVLATTWRDYRRVEAREYAAEGSRDTMPRPAFWFDAYARAQTAEDAIITADNARALLPAHIASLHLLPMPATIARTAWLFALTGEQDRARLWMDRLRYYYQGDERAQFASLASACDEMAEAGTREAAEQPREFCAWVRAKSRRWSGG</sequence>
<feature type="domain" description="Virulence factor membrane-bound polymerase C-terminal" evidence="7">
    <location>
        <begin position="401"/>
        <end position="565"/>
    </location>
</feature>
<evidence type="ECO:0000259" key="6">
    <source>
        <dbReference type="Pfam" id="PF04932"/>
    </source>
</evidence>
<dbReference type="AlphaFoldDB" id="A0A5P2H4X5"/>
<evidence type="ECO:0000256" key="5">
    <source>
        <dbReference type="SAM" id="Phobius"/>
    </source>
</evidence>
<feature type="domain" description="Protein glycosylation ligase" evidence="8">
    <location>
        <begin position="173"/>
        <end position="196"/>
    </location>
</feature>
<feature type="transmembrane region" description="Helical" evidence="5">
    <location>
        <begin position="226"/>
        <end position="244"/>
    </location>
</feature>
<protein>
    <submittedName>
        <fullName evidence="9">Ligase</fullName>
    </submittedName>
</protein>
<evidence type="ECO:0000256" key="2">
    <source>
        <dbReference type="ARBA" id="ARBA00022692"/>
    </source>
</evidence>
<dbReference type="Pfam" id="PF04932">
    <property type="entry name" value="Wzy_C"/>
    <property type="match status" value="1"/>
</dbReference>
<dbReference type="InterPro" id="IPR007016">
    <property type="entry name" value="O-antigen_ligase-rel_domated"/>
</dbReference>
<dbReference type="OrthoDB" id="4448at2"/>
<feature type="transmembrane region" description="Helical" evidence="5">
    <location>
        <begin position="365"/>
        <end position="384"/>
    </location>
</feature>
<dbReference type="PANTHER" id="PTHR37422">
    <property type="entry name" value="TEICHURONIC ACID BIOSYNTHESIS PROTEIN TUAE"/>
    <property type="match status" value="1"/>
</dbReference>
<dbReference type="EMBL" id="CP044065">
    <property type="protein sequence ID" value="QET02714.1"/>
    <property type="molecule type" value="Genomic_DNA"/>
</dbReference>
<reference evidence="9 10" key="1">
    <citation type="submission" date="2019-09" db="EMBL/GenBank/DDBJ databases">
        <title>FDA dAtabase for Regulatory Grade micrObial Sequences (FDA-ARGOS): Supporting development and validation of Infectious Disease Dx tests.</title>
        <authorList>
            <person name="Sciortino C."/>
            <person name="Tallon L."/>
            <person name="Sadzewicz L."/>
            <person name="Vavikolanu K."/>
            <person name="Mehta A."/>
            <person name="Aluvathingal J."/>
            <person name="Nadendla S."/>
            <person name="Nandy P."/>
            <person name="Geyer C."/>
            <person name="Yan Y."/>
            <person name="Sichtig H."/>
        </authorList>
    </citation>
    <scope>NUCLEOTIDE SEQUENCE [LARGE SCALE GENOMIC DNA]</scope>
    <source>
        <strain evidence="9 10">FDAARGOS_664</strain>
    </source>
</reference>
<dbReference type="InterPro" id="IPR031726">
    <property type="entry name" value="PglL_A"/>
</dbReference>
<dbReference type="InterPro" id="IPR051533">
    <property type="entry name" value="WaaL-like"/>
</dbReference>
<dbReference type="PANTHER" id="PTHR37422:SF13">
    <property type="entry name" value="LIPOPOLYSACCHARIDE BIOSYNTHESIS PROTEIN PA4999-RELATED"/>
    <property type="match status" value="1"/>
</dbReference>
<feature type="domain" description="O-antigen ligase-related" evidence="6">
    <location>
        <begin position="210"/>
        <end position="372"/>
    </location>
</feature>
<feature type="transmembrane region" description="Helical" evidence="5">
    <location>
        <begin position="65"/>
        <end position="84"/>
    </location>
</feature>
<feature type="transmembrane region" description="Helical" evidence="5">
    <location>
        <begin position="96"/>
        <end position="115"/>
    </location>
</feature>
<name>A0A5P2H4X5_9BURK</name>
<evidence type="ECO:0000313" key="9">
    <source>
        <dbReference type="EMBL" id="QET02714.1"/>
    </source>
</evidence>
<evidence type="ECO:0000259" key="8">
    <source>
        <dbReference type="Pfam" id="PF15864"/>
    </source>
</evidence>
<proteinExistence type="predicted"/>
<keyword evidence="4 5" id="KW-0472">Membrane</keyword>
<gene>
    <name evidence="9" type="ORF">FOB72_12100</name>
</gene>
<feature type="transmembrane region" description="Helical" evidence="5">
    <location>
        <begin position="34"/>
        <end position="53"/>
    </location>
</feature>
<evidence type="ECO:0000256" key="3">
    <source>
        <dbReference type="ARBA" id="ARBA00022989"/>
    </source>
</evidence>
<feature type="transmembrane region" description="Helical" evidence="5">
    <location>
        <begin position="445"/>
        <end position="465"/>
    </location>
</feature>
<organism evidence="9 10">
    <name type="scientific">Cupriavidus pauculus</name>
    <dbReference type="NCBI Taxonomy" id="82633"/>
    <lineage>
        <taxon>Bacteria</taxon>
        <taxon>Pseudomonadati</taxon>
        <taxon>Pseudomonadota</taxon>
        <taxon>Betaproteobacteria</taxon>
        <taxon>Burkholderiales</taxon>
        <taxon>Burkholderiaceae</taxon>
        <taxon>Cupriavidus</taxon>
    </lineage>
</organism>
<keyword evidence="2 5" id="KW-0812">Transmembrane</keyword>
<keyword evidence="9" id="KW-0436">Ligase</keyword>
<dbReference type="Pfam" id="PF15864">
    <property type="entry name" value="PglL_A"/>
    <property type="match status" value="1"/>
</dbReference>
<comment type="subcellular location">
    <subcellularLocation>
        <location evidence="1">Membrane</location>
        <topology evidence="1">Multi-pass membrane protein</topology>
    </subcellularLocation>
</comment>
<accession>A0A5P2H4X5</accession>
<feature type="transmembrane region" description="Helical" evidence="5">
    <location>
        <begin position="127"/>
        <end position="148"/>
    </location>
</feature>
<evidence type="ECO:0000256" key="1">
    <source>
        <dbReference type="ARBA" id="ARBA00004141"/>
    </source>
</evidence>
<evidence type="ECO:0000313" key="10">
    <source>
        <dbReference type="Proteomes" id="UP000322822"/>
    </source>
</evidence>
<feature type="transmembrane region" description="Helical" evidence="5">
    <location>
        <begin position="396"/>
        <end position="415"/>
    </location>
</feature>
<evidence type="ECO:0000259" key="7">
    <source>
        <dbReference type="Pfam" id="PF11846"/>
    </source>
</evidence>
<dbReference type="InterPro" id="IPR021797">
    <property type="entry name" value="Wzy_C_2"/>
</dbReference>
<keyword evidence="3 5" id="KW-1133">Transmembrane helix</keyword>
<dbReference type="GO" id="GO:0016020">
    <property type="term" value="C:membrane"/>
    <property type="evidence" value="ECO:0007669"/>
    <property type="project" value="UniProtKB-SubCell"/>
</dbReference>
<dbReference type="Proteomes" id="UP000322822">
    <property type="component" value="Chromosome 1"/>
</dbReference>
<dbReference type="Pfam" id="PF11846">
    <property type="entry name" value="Wzy_C_2"/>
    <property type="match status" value="1"/>
</dbReference>
<dbReference type="GO" id="GO:0016874">
    <property type="term" value="F:ligase activity"/>
    <property type="evidence" value="ECO:0007669"/>
    <property type="project" value="UniProtKB-KW"/>
</dbReference>
<evidence type="ECO:0000256" key="4">
    <source>
        <dbReference type="ARBA" id="ARBA00023136"/>
    </source>
</evidence>
<feature type="transmembrane region" description="Helical" evidence="5">
    <location>
        <begin position="256"/>
        <end position="281"/>
    </location>
</feature>